<evidence type="ECO:0000313" key="7">
    <source>
        <dbReference type="Proteomes" id="UP000050517"/>
    </source>
</evidence>
<dbReference type="RefSeq" id="WP_055122765.1">
    <property type="nucleotide sequence ID" value="NZ_LKST01000003.1"/>
</dbReference>
<dbReference type="InterPro" id="IPR003833">
    <property type="entry name" value="CT_C_D"/>
</dbReference>
<keyword evidence="1" id="KW-0547">Nucleotide-binding</keyword>
<evidence type="ECO:0000259" key="4">
    <source>
        <dbReference type="SMART" id="SM00796"/>
    </source>
</evidence>
<dbReference type="GO" id="GO:0005524">
    <property type="term" value="F:ATP binding"/>
    <property type="evidence" value="ECO:0007669"/>
    <property type="project" value="UniProtKB-KW"/>
</dbReference>
<dbReference type="GO" id="GO:0016787">
    <property type="term" value="F:hydrolase activity"/>
    <property type="evidence" value="ECO:0007669"/>
    <property type="project" value="UniProtKB-KW"/>
</dbReference>
<dbReference type="InterPro" id="IPR029000">
    <property type="entry name" value="Cyclophilin-like_dom_sf"/>
</dbReference>
<evidence type="ECO:0000259" key="5">
    <source>
        <dbReference type="SMART" id="SM00797"/>
    </source>
</evidence>
<keyword evidence="3" id="KW-0067">ATP-binding</keyword>
<dbReference type="InterPro" id="IPR003778">
    <property type="entry name" value="CT_A_B"/>
</dbReference>
<gene>
    <name evidence="6" type="primary">kipA</name>
    <name evidence="6" type="ORF">Cocul_01657</name>
</gene>
<feature type="domain" description="Carboxyltransferase" evidence="5">
    <location>
        <begin position="249"/>
        <end position="512"/>
    </location>
</feature>
<evidence type="ECO:0000256" key="3">
    <source>
        <dbReference type="ARBA" id="ARBA00022840"/>
    </source>
</evidence>
<organism evidence="6 7">
    <name type="scientific">Corynebacterium oculi</name>
    <dbReference type="NCBI Taxonomy" id="1544416"/>
    <lineage>
        <taxon>Bacteria</taxon>
        <taxon>Bacillati</taxon>
        <taxon>Actinomycetota</taxon>
        <taxon>Actinomycetes</taxon>
        <taxon>Mycobacteriales</taxon>
        <taxon>Corynebacteriaceae</taxon>
        <taxon>Corynebacterium</taxon>
    </lineage>
</organism>
<dbReference type="STRING" id="1544416.Cocul_01657"/>
<dbReference type="SUPFAM" id="SSF50891">
    <property type="entry name" value="Cyclophilin-like"/>
    <property type="match status" value="2"/>
</dbReference>
<evidence type="ECO:0000256" key="1">
    <source>
        <dbReference type="ARBA" id="ARBA00022741"/>
    </source>
</evidence>
<dbReference type="InterPro" id="IPR052708">
    <property type="entry name" value="PxpC"/>
</dbReference>
<dbReference type="PATRIC" id="fig|1544416.3.peg.1661"/>
<dbReference type="Gene3D" id="3.30.1360.40">
    <property type="match status" value="1"/>
</dbReference>
<dbReference type="SMART" id="SM00797">
    <property type="entry name" value="AHS2"/>
    <property type="match status" value="1"/>
</dbReference>
<dbReference type="AlphaFoldDB" id="A0A0Q0TX77"/>
<protein>
    <submittedName>
        <fullName evidence="6">KipI antagonist</fullName>
    </submittedName>
</protein>
<evidence type="ECO:0000256" key="2">
    <source>
        <dbReference type="ARBA" id="ARBA00022801"/>
    </source>
</evidence>
<dbReference type="OrthoDB" id="9768696at2"/>
<name>A0A0Q0TX77_9CORY</name>
<comment type="caution">
    <text evidence="6">The sequence shown here is derived from an EMBL/GenBank/DDBJ whole genome shotgun (WGS) entry which is preliminary data.</text>
</comment>
<dbReference type="SUPFAM" id="SSF160467">
    <property type="entry name" value="PH0987 N-terminal domain-like"/>
    <property type="match status" value="1"/>
</dbReference>
<feature type="domain" description="Carboxyltransferase" evidence="4">
    <location>
        <begin position="3"/>
        <end position="194"/>
    </location>
</feature>
<dbReference type="Pfam" id="PF02626">
    <property type="entry name" value="CT_A_B"/>
    <property type="match status" value="1"/>
</dbReference>
<dbReference type="PANTHER" id="PTHR43309">
    <property type="entry name" value="5-OXOPROLINASE SUBUNIT C"/>
    <property type="match status" value="1"/>
</dbReference>
<dbReference type="PANTHER" id="PTHR43309:SF3">
    <property type="entry name" value="5-OXOPROLINASE SUBUNIT C"/>
    <property type="match status" value="1"/>
</dbReference>
<evidence type="ECO:0000313" key="6">
    <source>
        <dbReference type="EMBL" id="KQB83587.1"/>
    </source>
</evidence>
<dbReference type="Pfam" id="PF02682">
    <property type="entry name" value="CT_C_D"/>
    <property type="match status" value="1"/>
</dbReference>
<dbReference type="EMBL" id="LKST01000003">
    <property type="protein sequence ID" value="KQB83587.1"/>
    <property type="molecule type" value="Genomic_DNA"/>
</dbReference>
<keyword evidence="7" id="KW-1185">Reference proteome</keyword>
<reference evidence="6 7" key="1">
    <citation type="submission" date="2015-10" db="EMBL/GenBank/DDBJ databases">
        <title>Corynebacteirum lowii and Corynebacterium oculi species nova, derived from human clinical disease and and emended description of Corynebacterium mastiditis.</title>
        <authorList>
            <person name="Bernard K."/>
            <person name="Pacheco A.L."/>
            <person name="Mcdougall C."/>
            <person name="Burtx T."/>
            <person name="Weibe D."/>
            <person name="Tyler S."/>
            <person name="Olson A.B."/>
            <person name="Cnockaert M."/>
            <person name="Eguchi H."/>
            <person name="Kuwahara T."/>
            <person name="Nakayama-Imaohji H."/>
            <person name="Boudewijins M."/>
            <person name="Van Hoecke F."/>
            <person name="Bernier A.-M."/>
            <person name="Vandamme P."/>
        </authorList>
    </citation>
    <scope>NUCLEOTIDE SEQUENCE [LARGE SCALE GENOMIC DNA]</scope>
    <source>
        <strain evidence="6 7">NML 130210</strain>
    </source>
</reference>
<proteinExistence type="predicted"/>
<accession>A0A0Q0TX77</accession>
<sequence length="514" mass="53449">MSTAIHRVGTRALLVEVGELDLALRWHSHLTAHPVPGQVELIAAATTVLVVTESPRHARQAANLLAALEPQETTAQTPREVEVEVVYDGPDLAHTAELLGTSTEELIAWHTETPWRAAFGGFAPGFTYCVPLDPTQARRVPRLESPRTQVPHGAVGLADSFSAVYPRTSPGGWRLLGHSPTPMWDSAATPPAAIRPGDTVRYRAVRESIEVAEPAAAASISGIHLPALTLDDPGLLSLVQDQGRGGHGDLGVTESGAADRASAYAANSAVGNPAGSAVIENIGGLRLSALVDATVAVTGAQAEVTINGRAVPLGAPRVLPAGATLTIGAASAGQRSYLAVRGGLAAPQVLGSRSADVLSGLGPAPLEAGQILRVHPHRRGGAARPTVNPLRVRPGEAAVLRCVAGPRDSWFEGGFSALTEQEWTVTPYSNRVGLRLDGTPLRRAHEGELASEGVVAGCIQVPPQGTPVVFLRDHPVTGGYPIIATVIPEDLDLAAQLPAGATVRFTHYQPDQGA</sequence>
<dbReference type="SMART" id="SM00796">
    <property type="entry name" value="AHS1"/>
    <property type="match status" value="1"/>
</dbReference>
<dbReference type="Proteomes" id="UP000050517">
    <property type="component" value="Unassembled WGS sequence"/>
</dbReference>
<keyword evidence="2" id="KW-0378">Hydrolase</keyword>
<dbReference type="Gene3D" id="2.40.100.10">
    <property type="entry name" value="Cyclophilin-like"/>
    <property type="match status" value="2"/>
</dbReference>